<dbReference type="SUPFAM" id="SSF46955">
    <property type="entry name" value="Putative DNA-binding domain"/>
    <property type="match status" value="1"/>
</dbReference>
<dbReference type="Gene3D" id="1.10.1660.10">
    <property type="match status" value="1"/>
</dbReference>
<feature type="coiled-coil region" evidence="4">
    <location>
        <begin position="84"/>
        <end position="114"/>
    </location>
</feature>
<evidence type="ECO:0000256" key="1">
    <source>
        <dbReference type="ARBA" id="ARBA00023015"/>
    </source>
</evidence>
<dbReference type="HOGENOM" id="CLU_060077_2_0_5"/>
<dbReference type="PROSITE" id="PS50937">
    <property type="entry name" value="HTH_MERR_2"/>
    <property type="match status" value="1"/>
</dbReference>
<sequence length="150" mass="16459">MPAHTIGKLAKAADVKVPTIRFYEQIGLLPEPDRTESDRRVYGDEAVRRLAFIKHARQLGFPIEAIRTLLDLADNPDRTCEDANALAQEQLTAVETKIAQLEALRAELKRMVAAGCHGLAGDCRVIETLADHSLCAQEHAAPERLAPVQA</sequence>
<dbReference type="OrthoDB" id="9802944at2"/>
<accession>B4R9S7</accession>
<dbReference type="Pfam" id="PF09278">
    <property type="entry name" value="MerR-DNA-bind"/>
    <property type="match status" value="1"/>
</dbReference>
<dbReference type="CDD" id="cd04785">
    <property type="entry name" value="HTH_CadR-PbrR-like"/>
    <property type="match status" value="1"/>
</dbReference>
<keyword evidence="2" id="KW-0238">DNA-binding</keyword>
<keyword evidence="7" id="KW-1185">Reference proteome</keyword>
<dbReference type="PANTHER" id="PTHR30204">
    <property type="entry name" value="REDOX-CYCLING DRUG-SENSING TRANSCRIPTIONAL ACTIVATOR SOXR"/>
    <property type="match status" value="1"/>
</dbReference>
<protein>
    <submittedName>
        <fullName evidence="6">Transcriptional regulator, MerR family</fullName>
    </submittedName>
</protein>
<keyword evidence="1" id="KW-0805">Transcription regulation</keyword>
<dbReference type="Proteomes" id="UP000001868">
    <property type="component" value="Chromosome"/>
</dbReference>
<evidence type="ECO:0000256" key="2">
    <source>
        <dbReference type="ARBA" id="ARBA00023125"/>
    </source>
</evidence>
<dbReference type="PANTHER" id="PTHR30204:SF94">
    <property type="entry name" value="HEAVY METAL-DEPENDENT TRANSCRIPTIONAL REGULATOR HI_0293-RELATED"/>
    <property type="match status" value="1"/>
</dbReference>
<dbReference type="InterPro" id="IPR009061">
    <property type="entry name" value="DNA-bd_dom_put_sf"/>
</dbReference>
<dbReference type="GO" id="GO:0003700">
    <property type="term" value="F:DNA-binding transcription factor activity"/>
    <property type="evidence" value="ECO:0007669"/>
    <property type="project" value="InterPro"/>
</dbReference>
<dbReference type="PRINTS" id="PR00040">
    <property type="entry name" value="HTHMERR"/>
</dbReference>
<dbReference type="Pfam" id="PF00376">
    <property type="entry name" value="MerR"/>
    <property type="match status" value="1"/>
</dbReference>
<organism evidence="6 7">
    <name type="scientific">Phenylobacterium zucineum (strain HLK1)</name>
    <dbReference type="NCBI Taxonomy" id="450851"/>
    <lineage>
        <taxon>Bacteria</taxon>
        <taxon>Pseudomonadati</taxon>
        <taxon>Pseudomonadota</taxon>
        <taxon>Alphaproteobacteria</taxon>
        <taxon>Caulobacterales</taxon>
        <taxon>Caulobacteraceae</taxon>
        <taxon>Phenylobacterium</taxon>
    </lineage>
</organism>
<evidence type="ECO:0000256" key="4">
    <source>
        <dbReference type="SAM" id="Coils"/>
    </source>
</evidence>
<dbReference type="InterPro" id="IPR047057">
    <property type="entry name" value="MerR_fam"/>
</dbReference>
<proteinExistence type="predicted"/>
<dbReference type="RefSeq" id="WP_012521985.1">
    <property type="nucleotide sequence ID" value="NC_011144.1"/>
</dbReference>
<keyword evidence="4" id="KW-0175">Coiled coil</keyword>
<dbReference type="EMBL" id="CP000747">
    <property type="protein sequence ID" value="ACG77841.1"/>
    <property type="molecule type" value="Genomic_DNA"/>
</dbReference>
<evidence type="ECO:0000259" key="5">
    <source>
        <dbReference type="PROSITE" id="PS50937"/>
    </source>
</evidence>
<dbReference type="eggNOG" id="COG0789">
    <property type="taxonomic scope" value="Bacteria"/>
</dbReference>
<dbReference type="GO" id="GO:0003677">
    <property type="term" value="F:DNA binding"/>
    <property type="evidence" value="ECO:0007669"/>
    <property type="project" value="UniProtKB-KW"/>
</dbReference>
<gene>
    <name evidence="6" type="ordered locus">PHZ_c1428</name>
</gene>
<dbReference type="SMART" id="SM00422">
    <property type="entry name" value="HTH_MERR"/>
    <property type="match status" value="1"/>
</dbReference>
<evidence type="ECO:0000256" key="3">
    <source>
        <dbReference type="ARBA" id="ARBA00023163"/>
    </source>
</evidence>
<keyword evidence="3" id="KW-0804">Transcription</keyword>
<dbReference type="InterPro" id="IPR000551">
    <property type="entry name" value="MerR-type_HTH_dom"/>
</dbReference>
<name>B4R9S7_PHEZH</name>
<dbReference type="PROSITE" id="PS00552">
    <property type="entry name" value="HTH_MERR_1"/>
    <property type="match status" value="1"/>
</dbReference>
<evidence type="ECO:0000313" key="6">
    <source>
        <dbReference type="EMBL" id="ACG77841.1"/>
    </source>
</evidence>
<dbReference type="InterPro" id="IPR015358">
    <property type="entry name" value="Tscrpt_reg_MerR_DNA-bd"/>
</dbReference>
<feature type="domain" description="HTH merR-type" evidence="5">
    <location>
        <begin position="3"/>
        <end position="72"/>
    </location>
</feature>
<reference evidence="6 7" key="1">
    <citation type="journal article" date="2008" name="BMC Genomics">
        <title>Complete genome of Phenylobacterium zucineum - a novel facultative intracellular bacterium isolated from human erythroleukemia cell line K562.</title>
        <authorList>
            <person name="Luo Y."/>
            <person name="Xu X."/>
            <person name="Ding Z."/>
            <person name="Liu Z."/>
            <person name="Zhang B."/>
            <person name="Yan Z."/>
            <person name="Sun J."/>
            <person name="Hu S."/>
            <person name="Hu X."/>
        </authorList>
    </citation>
    <scope>NUCLEOTIDE SEQUENCE [LARGE SCALE GENOMIC DNA]</scope>
    <source>
        <strain evidence="6 7">HLK1</strain>
    </source>
</reference>
<dbReference type="STRING" id="450851.PHZ_c1428"/>
<evidence type="ECO:0000313" key="7">
    <source>
        <dbReference type="Proteomes" id="UP000001868"/>
    </source>
</evidence>
<dbReference type="AlphaFoldDB" id="B4R9S7"/>
<dbReference type="KEGG" id="pzu:PHZ_c1428"/>